<keyword evidence="2" id="KW-1185">Reference proteome</keyword>
<dbReference type="EMBL" id="JADEWL010000043">
    <property type="protein sequence ID" value="MBE9213831.1"/>
    <property type="molecule type" value="Genomic_DNA"/>
</dbReference>
<name>A0A8J7F0Q5_9CYAN</name>
<protein>
    <submittedName>
        <fullName evidence="1">Uncharacterized protein</fullName>
    </submittedName>
</protein>
<proteinExistence type="predicted"/>
<evidence type="ECO:0000313" key="2">
    <source>
        <dbReference type="Proteomes" id="UP000620559"/>
    </source>
</evidence>
<evidence type="ECO:0000313" key="1">
    <source>
        <dbReference type="EMBL" id="MBE9213831.1"/>
    </source>
</evidence>
<reference evidence="1" key="1">
    <citation type="submission" date="2020-10" db="EMBL/GenBank/DDBJ databases">
        <authorList>
            <person name="Castelo-Branco R."/>
            <person name="Eusebio N."/>
            <person name="Adriana R."/>
            <person name="Vieira A."/>
            <person name="Brugerolle De Fraissinette N."/>
            <person name="Rezende De Castro R."/>
            <person name="Schneider M.P."/>
            <person name="Vasconcelos V."/>
            <person name="Leao P.N."/>
        </authorList>
    </citation>
    <scope>NUCLEOTIDE SEQUENCE</scope>
    <source>
        <strain evidence="1">LEGE 06105</strain>
    </source>
</reference>
<dbReference type="Proteomes" id="UP000620559">
    <property type="component" value="Unassembled WGS sequence"/>
</dbReference>
<organism evidence="1 2">
    <name type="scientific">Plectonema cf. radiosum LEGE 06105</name>
    <dbReference type="NCBI Taxonomy" id="945769"/>
    <lineage>
        <taxon>Bacteria</taxon>
        <taxon>Bacillati</taxon>
        <taxon>Cyanobacteriota</taxon>
        <taxon>Cyanophyceae</taxon>
        <taxon>Oscillatoriophycideae</taxon>
        <taxon>Oscillatoriales</taxon>
        <taxon>Microcoleaceae</taxon>
        <taxon>Plectonema</taxon>
    </lineage>
</organism>
<dbReference type="AlphaFoldDB" id="A0A8J7F0Q5"/>
<sequence length="54" mass="5820">MMSHLFVVAASRSLMVTASELEAPTTTVIRIEVTGTTVQLTIIILSFPCILISL</sequence>
<gene>
    <name evidence="1" type="ORF">IQ247_14350</name>
</gene>
<comment type="caution">
    <text evidence="1">The sequence shown here is derived from an EMBL/GenBank/DDBJ whole genome shotgun (WGS) entry which is preliminary data.</text>
</comment>
<accession>A0A8J7F0Q5</accession>
<dbReference type="RefSeq" id="WP_193921064.1">
    <property type="nucleotide sequence ID" value="NZ_JADEWL010000043.1"/>
</dbReference>